<evidence type="ECO:0000313" key="2">
    <source>
        <dbReference type="EMBL" id="OFE42486.1"/>
    </source>
</evidence>
<reference evidence="2 3" key="1">
    <citation type="submission" date="2016-10" db="EMBL/GenBank/DDBJ databases">
        <title>Genome of airborne Acinetobacter sp. 5-2Ac02 in the hospital environment: Species near to Acinetobacter towneri.</title>
        <authorList>
            <person name="Barbosa B."/>
            <person name="Fernandez-Garcia L."/>
            <person name="Gato E."/>
            <person name="Leao R."/>
            <person name="Albano R."/>
            <person name="Fernandez B."/>
            <person name="Fernandez-Cuenca F."/>
            <person name="Marques E."/>
            <person name="Tomas M."/>
        </authorList>
    </citation>
    <scope>NUCLEOTIDE SEQUENCE [LARGE SCALE GENOMIC DNA]</scope>
    <source>
        <strain evidence="2 3">5-2Ac02</strain>
    </source>
</reference>
<dbReference type="Proteomes" id="UP000186931">
    <property type="component" value="Unassembled WGS sequence"/>
</dbReference>
<evidence type="ECO:0008006" key="4">
    <source>
        <dbReference type="Google" id="ProtNLM"/>
    </source>
</evidence>
<evidence type="ECO:0000313" key="3">
    <source>
        <dbReference type="Proteomes" id="UP000186931"/>
    </source>
</evidence>
<dbReference type="EMBL" id="MKQS01000047">
    <property type="protein sequence ID" value="OFE42486.1"/>
    <property type="molecule type" value="Genomic_DNA"/>
</dbReference>
<comment type="caution">
    <text evidence="2">The sequence shown here is derived from an EMBL/GenBank/DDBJ whole genome shotgun (WGS) entry which is preliminary data.</text>
</comment>
<name>A0A1E8DZ03_9GAMM</name>
<keyword evidence="1" id="KW-0812">Transmembrane</keyword>
<proteinExistence type="predicted"/>
<organism evidence="2 3">
    <name type="scientific">Acinetobacter towneri</name>
    <dbReference type="NCBI Taxonomy" id="202956"/>
    <lineage>
        <taxon>Bacteria</taxon>
        <taxon>Pseudomonadati</taxon>
        <taxon>Pseudomonadota</taxon>
        <taxon>Gammaproteobacteria</taxon>
        <taxon>Moraxellales</taxon>
        <taxon>Moraxellaceae</taxon>
        <taxon>Acinetobacter</taxon>
    </lineage>
</organism>
<dbReference type="AlphaFoldDB" id="A0A1E8DZ03"/>
<keyword evidence="1" id="KW-0472">Membrane</keyword>
<protein>
    <recommendedName>
        <fullName evidence="4">Pmp3 family protein</fullName>
    </recommendedName>
</protein>
<sequence length="113" mass="12894">MAIVYCNKCKQCGESKLKGSGWITFILILFYIIPGVIYMIWRRSGIGECKFCGSSDVIPASQKPILQNQERVSISQPVFENVPNINCPDCRELIRFDARKCKHCGTYIDELKK</sequence>
<evidence type="ECO:0000256" key="1">
    <source>
        <dbReference type="SAM" id="Phobius"/>
    </source>
</evidence>
<gene>
    <name evidence="2" type="ORF">BJN41_14235</name>
</gene>
<keyword evidence="1" id="KW-1133">Transmembrane helix</keyword>
<feature type="transmembrane region" description="Helical" evidence="1">
    <location>
        <begin position="22"/>
        <end position="41"/>
    </location>
</feature>
<accession>A0A1E8DZ03</accession>